<feature type="region of interest" description="Disordered" evidence="1">
    <location>
        <begin position="116"/>
        <end position="136"/>
    </location>
</feature>
<keyword evidence="3" id="KW-1185">Reference proteome</keyword>
<dbReference type="InParanoid" id="A0A0H2R6Y8"/>
<reference evidence="2 3" key="1">
    <citation type="submission" date="2015-04" db="EMBL/GenBank/DDBJ databases">
        <title>Complete genome sequence of Schizopora paradoxa KUC8140, a cosmopolitan wood degrader in East Asia.</title>
        <authorList>
            <consortium name="DOE Joint Genome Institute"/>
            <person name="Min B."/>
            <person name="Park H."/>
            <person name="Jang Y."/>
            <person name="Kim J.-J."/>
            <person name="Kim K.H."/>
            <person name="Pangilinan J."/>
            <person name="Lipzen A."/>
            <person name="Riley R."/>
            <person name="Grigoriev I.V."/>
            <person name="Spatafora J.W."/>
            <person name="Choi I.-G."/>
        </authorList>
    </citation>
    <scope>NUCLEOTIDE SEQUENCE [LARGE SCALE GENOMIC DNA]</scope>
    <source>
        <strain evidence="2 3">KUC8140</strain>
    </source>
</reference>
<accession>A0A0H2R6Y8</accession>
<protein>
    <submittedName>
        <fullName evidence="2">Uncharacterized protein</fullName>
    </submittedName>
</protein>
<dbReference type="OrthoDB" id="3205170at2759"/>
<gene>
    <name evidence="2" type="ORF">SCHPADRAFT_837087</name>
</gene>
<name>A0A0H2R6Y8_9AGAM</name>
<evidence type="ECO:0000256" key="1">
    <source>
        <dbReference type="SAM" id="MobiDB-lite"/>
    </source>
</evidence>
<dbReference type="EMBL" id="KQ086160">
    <property type="protein sequence ID" value="KLO07117.1"/>
    <property type="molecule type" value="Genomic_DNA"/>
</dbReference>
<dbReference type="AlphaFoldDB" id="A0A0H2R6Y8"/>
<organism evidence="2 3">
    <name type="scientific">Schizopora paradoxa</name>
    <dbReference type="NCBI Taxonomy" id="27342"/>
    <lineage>
        <taxon>Eukaryota</taxon>
        <taxon>Fungi</taxon>
        <taxon>Dikarya</taxon>
        <taxon>Basidiomycota</taxon>
        <taxon>Agaricomycotina</taxon>
        <taxon>Agaricomycetes</taxon>
        <taxon>Hymenochaetales</taxon>
        <taxon>Schizoporaceae</taxon>
        <taxon>Schizopora</taxon>
    </lineage>
</organism>
<sequence length="136" mass="15571">MPIWGLKTVAQVIATGFEGPQHCDEPWPYQFVSGQQVLVHVRGEGRNSVWLSGRVIKPTYTKQYPTTTLQYYLLEYLDNGVRKTRDFSPQDGDVKPDCPYVRELIAEELMWPIDEPDRSIPPMRGNGQMGRTRVAC</sequence>
<dbReference type="Proteomes" id="UP000053477">
    <property type="component" value="Unassembled WGS sequence"/>
</dbReference>
<evidence type="ECO:0000313" key="3">
    <source>
        <dbReference type="Proteomes" id="UP000053477"/>
    </source>
</evidence>
<proteinExistence type="predicted"/>
<evidence type="ECO:0000313" key="2">
    <source>
        <dbReference type="EMBL" id="KLO07117.1"/>
    </source>
</evidence>